<evidence type="ECO:0000256" key="1">
    <source>
        <dbReference type="SAM" id="MobiDB-lite"/>
    </source>
</evidence>
<dbReference type="AlphaFoldDB" id="W4JZ33"/>
<reference evidence="2 3" key="1">
    <citation type="journal article" date="2012" name="New Phytol.">
        <title>Insight into trade-off between wood decay and parasitism from the genome of a fungal forest pathogen.</title>
        <authorList>
            <person name="Olson A."/>
            <person name="Aerts A."/>
            <person name="Asiegbu F."/>
            <person name="Belbahri L."/>
            <person name="Bouzid O."/>
            <person name="Broberg A."/>
            <person name="Canback B."/>
            <person name="Coutinho P.M."/>
            <person name="Cullen D."/>
            <person name="Dalman K."/>
            <person name="Deflorio G."/>
            <person name="van Diepen L.T."/>
            <person name="Dunand C."/>
            <person name="Duplessis S."/>
            <person name="Durling M."/>
            <person name="Gonthier P."/>
            <person name="Grimwood J."/>
            <person name="Fossdal C.G."/>
            <person name="Hansson D."/>
            <person name="Henrissat B."/>
            <person name="Hietala A."/>
            <person name="Himmelstrand K."/>
            <person name="Hoffmeister D."/>
            <person name="Hogberg N."/>
            <person name="James T.Y."/>
            <person name="Karlsson M."/>
            <person name="Kohler A."/>
            <person name="Kues U."/>
            <person name="Lee Y.H."/>
            <person name="Lin Y.C."/>
            <person name="Lind M."/>
            <person name="Lindquist E."/>
            <person name="Lombard V."/>
            <person name="Lucas S."/>
            <person name="Lunden K."/>
            <person name="Morin E."/>
            <person name="Murat C."/>
            <person name="Park J."/>
            <person name="Raffaello T."/>
            <person name="Rouze P."/>
            <person name="Salamov A."/>
            <person name="Schmutz J."/>
            <person name="Solheim H."/>
            <person name="Stahlberg J."/>
            <person name="Velez H."/>
            <person name="de Vries R.P."/>
            <person name="Wiebenga A."/>
            <person name="Woodward S."/>
            <person name="Yakovlev I."/>
            <person name="Garbelotto M."/>
            <person name="Martin F."/>
            <person name="Grigoriev I.V."/>
            <person name="Stenlid J."/>
        </authorList>
    </citation>
    <scope>NUCLEOTIDE SEQUENCE [LARGE SCALE GENOMIC DNA]</scope>
    <source>
        <strain evidence="2 3">TC 32-1</strain>
    </source>
</reference>
<keyword evidence="3" id="KW-1185">Reference proteome</keyword>
<feature type="compositionally biased region" description="Basic and acidic residues" evidence="1">
    <location>
        <begin position="29"/>
        <end position="45"/>
    </location>
</feature>
<dbReference type="Proteomes" id="UP000030671">
    <property type="component" value="Unassembled WGS sequence"/>
</dbReference>
<sequence>MGRGMGVSGDKRGTVWVVRDVVRAGGDGRGVEGEEPKRQPSDDCSARSSLSTITLPSHPLSRRPSHPPGGADDDLCAAASCADEGPWRWAGRKAGGGSGGGLPVREGCASHHDSFLVVEPNWGAREDRIGDSQPGRFAYGSQSPSPNGTRYYYTISSSQSRGARAASNHIPHPTSYSTPCQPAVPRLDNSSALLSVFHPRGTHAPRATKLLRPLGREILRGTHLTSSVASDSVPCSKLFPRRDVVQQQLSTEVKPHTAI</sequence>
<dbReference type="InParanoid" id="W4JZ33"/>
<dbReference type="KEGG" id="hir:HETIRDRAFT_453369"/>
<organism evidence="2 3">
    <name type="scientific">Heterobasidion irregulare (strain TC 32-1)</name>
    <dbReference type="NCBI Taxonomy" id="747525"/>
    <lineage>
        <taxon>Eukaryota</taxon>
        <taxon>Fungi</taxon>
        <taxon>Dikarya</taxon>
        <taxon>Basidiomycota</taxon>
        <taxon>Agaricomycotina</taxon>
        <taxon>Agaricomycetes</taxon>
        <taxon>Russulales</taxon>
        <taxon>Bondarzewiaceae</taxon>
        <taxon>Heterobasidion</taxon>
        <taxon>Heterobasidion annosum species complex</taxon>
    </lineage>
</organism>
<proteinExistence type="predicted"/>
<evidence type="ECO:0000313" key="2">
    <source>
        <dbReference type="EMBL" id="ETW78792.1"/>
    </source>
</evidence>
<dbReference type="HOGENOM" id="CLU_1073864_0_0_1"/>
<dbReference type="GeneID" id="20676372"/>
<protein>
    <submittedName>
        <fullName evidence="2">Uncharacterized protein</fullName>
    </submittedName>
</protein>
<feature type="region of interest" description="Disordered" evidence="1">
    <location>
        <begin position="23"/>
        <end position="74"/>
    </location>
</feature>
<accession>W4JZ33</accession>
<gene>
    <name evidence="2" type="ORF">HETIRDRAFT_453369</name>
</gene>
<name>W4JZ33_HETIT</name>
<dbReference type="RefSeq" id="XP_009549098.1">
    <property type="nucleotide sequence ID" value="XM_009550803.1"/>
</dbReference>
<evidence type="ECO:0000313" key="3">
    <source>
        <dbReference type="Proteomes" id="UP000030671"/>
    </source>
</evidence>
<dbReference type="EMBL" id="KI925461">
    <property type="protein sequence ID" value="ETW78792.1"/>
    <property type="molecule type" value="Genomic_DNA"/>
</dbReference>